<name>A0A6P8D8Y1_PUNGR</name>
<evidence type="ECO:0000313" key="4">
    <source>
        <dbReference type="RefSeq" id="XP_031393094.1"/>
    </source>
</evidence>
<dbReference type="SUPFAM" id="SSF81383">
    <property type="entry name" value="F-box domain"/>
    <property type="match status" value="1"/>
</dbReference>
<sequence length="513" mass="58943">MMINMERTRESAEKCRGSSPRKTAKVAETREGEQVDRLSSLPDSVLIQILALLPTRDAVKTLMIPSLGRLWDQTFILDFDWCAAHRCSQKLCNDGPFEEQFGRFVAFVDRTVMLHRSPRVFKFRLKINCSADYLQDRNLPRDPEEDEEADNRTQLMELLDSWLESAIQRNVEIFDLDFIACGFPGFFNRYVLPPSVLRSNSLVEMRVASCSLKFYPQSCMKALKCLYLEDIILTDDLIESILSTCPVLETLSLKDCYGFSRVSCESQMLKMVIVSPDILSEWKIEVAGPYITSLSISGWIERMSLGNLPSLHDATIDICNQFCCVPDDYLLVKKVFEKLHHAKVLTVHDLPILVTMIWELLGCQCPSSNWQCLVLKTKLNKWHLPGVANLLRNSPSLETLDLHIFKGELPQTPVRDSWLIWYKFDEDNYWTAKDHSFSCLRTGLKTVKLSGDVMKDTVLQFVQFLLGKSLVLEELIIFIGTKDRSIKDGELKKYKEKVFHFPVASHKAVVRFR</sequence>
<feature type="domain" description="At1g61320/AtMIF1 LRR" evidence="2">
    <location>
        <begin position="154"/>
        <end position="476"/>
    </location>
</feature>
<gene>
    <name evidence="4 5" type="primary">LOC116204881</name>
</gene>
<evidence type="ECO:0000259" key="2">
    <source>
        <dbReference type="Pfam" id="PF23622"/>
    </source>
</evidence>
<protein>
    <submittedName>
        <fullName evidence="4 5">F-box protein At1g49610</fullName>
    </submittedName>
</protein>
<dbReference type="Pfam" id="PF23622">
    <property type="entry name" value="LRR_At1g61320_AtMIF1"/>
    <property type="match status" value="1"/>
</dbReference>
<reference evidence="4 5" key="2">
    <citation type="submission" date="2025-04" db="UniProtKB">
        <authorList>
            <consortium name="RefSeq"/>
        </authorList>
    </citation>
    <scope>IDENTIFICATION</scope>
    <source>
        <tissue evidence="4 5">Leaf</tissue>
    </source>
</reference>
<reference evidence="3" key="1">
    <citation type="journal article" date="2020" name="Plant Biotechnol. J.">
        <title>The pomegranate (Punica granatum L.) draft genome dissects genetic divergence between soft- and hard-seeded cultivars.</title>
        <authorList>
            <person name="Luo X."/>
            <person name="Li H."/>
            <person name="Wu Z."/>
            <person name="Yao W."/>
            <person name="Zhao P."/>
            <person name="Cao D."/>
            <person name="Yu H."/>
            <person name="Li K."/>
            <person name="Poudel K."/>
            <person name="Zhao D."/>
            <person name="Zhang F."/>
            <person name="Xia X."/>
            <person name="Chen L."/>
            <person name="Wang Q."/>
            <person name="Jing D."/>
            <person name="Cao S."/>
        </authorList>
    </citation>
    <scope>NUCLEOTIDE SEQUENCE [LARGE SCALE GENOMIC DNA]</scope>
</reference>
<dbReference type="PANTHER" id="PTHR34145:SF28">
    <property type="entry name" value="F-BOX DOMAIN-CONTAINING PROTEIN"/>
    <property type="match status" value="1"/>
</dbReference>
<feature type="compositionally biased region" description="Basic and acidic residues" evidence="1">
    <location>
        <begin position="1"/>
        <end position="16"/>
    </location>
</feature>
<keyword evidence="3" id="KW-1185">Reference proteome</keyword>
<dbReference type="InterPro" id="IPR055357">
    <property type="entry name" value="LRR_At1g61320_AtMIF1"/>
</dbReference>
<dbReference type="GeneID" id="116204881"/>
<evidence type="ECO:0000313" key="3">
    <source>
        <dbReference type="Proteomes" id="UP000515151"/>
    </source>
</evidence>
<dbReference type="PANTHER" id="PTHR34145">
    <property type="entry name" value="OS02G0105600 PROTEIN"/>
    <property type="match status" value="1"/>
</dbReference>
<evidence type="ECO:0000313" key="5">
    <source>
        <dbReference type="RefSeq" id="XP_031393095.1"/>
    </source>
</evidence>
<evidence type="ECO:0000256" key="1">
    <source>
        <dbReference type="SAM" id="MobiDB-lite"/>
    </source>
</evidence>
<dbReference type="AlphaFoldDB" id="A0A6P8D8Y1"/>
<dbReference type="RefSeq" id="XP_031393094.1">
    <property type="nucleotide sequence ID" value="XM_031537234.1"/>
</dbReference>
<organism evidence="3 5">
    <name type="scientific">Punica granatum</name>
    <name type="common">Pomegranate</name>
    <dbReference type="NCBI Taxonomy" id="22663"/>
    <lineage>
        <taxon>Eukaryota</taxon>
        <taxon>Viridiplantae</taxon>
        <taxon>Streptophyta</taxon>
        <taxon>Embryophyta</taxon>
        <taxon>Tracheophyta</taxon>
        <taxon>Spermatophyta</taxon>
        <taxon>Magnoliopsida</taxon>
        <taxon>eudicotyledons</taxon>
        <taxon>Gunneridae</taxon>
        <taxon>Pentapetalae</taxon>
        <taxon>rosids</taxon>
        <taxon>malvids</taxon>
        <taxon>Myrtales</taxon>
        <taxon>Lythraceae</taxon>
        <taxon>Punica</taxon>
    </lineage>
</organism>
<feature type="region of interest" description="Disordered" evidence="1">
    <location>
        <begin position="1"/>
        <end position="29"/>
    </location>
</feature>
<dbReference type="InterPro" id="IPR036047">
    <property type="entry name" value="F-box-like_dom_sf"/>
</dbReference>
<proteinExistence type="predicted"/>
<dbReference type="OrthoDB" id="1939276at2759"/>
<dbReference type="Gene3D" id="3.80.10.10">
    <property type="entry name" value="Ribonuclease Inhibitor"/>
    <property type="match status" value="1"/>
</dbReference>
<accession>A0A6P8D8Y1</accession>
<dbReference type="Proteomes" id="UP000515151">
    <property type="component" value="Chromosome 4"/>
</dbReference>
<dbReference type="InterPro" id="IPR053772">
    <property type="entry name" value="At1g61320/At1g61330-like"/>
</dbReference>
<dbReference type="InterPro" id="IPR032675">
    <property type="entry name" value="LRR_dom_sf"/>
</dbReference>
<dbReference type="SUPFAM" id="SSF52047">
    <property type="entry name" value="RNI-like"/>
    <property type="match status" value="1"/>
</dbReference>
<dbReference type="RefSeq" id="XP_031393095.1">
    <property type="nucleotide sequence ID" value="XM_031537235.1"/>
</dbReference>